<name>A0ABX6T5M7_9SPHN</name>
<dbReference type="InterPro" id="IPR016040">
    <property type="entry name" value="NAD(P)-bd_dom"/>
</dbReference>
<evidence type="ECO:0000313" key="3">
    <source>
        <dbReference type="Proteomes" id="UP000516105"/>
    </source>
</evidence>
<reference evidence="2 3" key="1">
    <citation type="submission" date="2020-08" db="EMBL/GenBank/DDBJ databases">
        <title>Genome sequence of Sphingomonas sediminicola KACC 15039T.</title>
        <authorList>
            <person name="Hyun D.-W."/>
            <person name="Bae J.-W."/>
        </authorList>
    </citation>
    <scope>NUCLEOTIDE SEQUENCE [LARGE SCALE GENOMIC DNA]</scope>
    <source>
        <strain evidence="2 3">KACC 15039</strain>
    </source>
</reference>
<dbReference type="SUPFAM" id="SSF51735">
    <property type="entry name" value="NAD(P)-binding Rossmann-fold domains"/>
    <property type="match status" value="1"/>
</dbReference>
<evidence type="ECO:0000313" key="2">
    <source>
        <dbReference type="EMBL" id="QNP45154.1"/>
    </source>
</evidence>
<accession>A0ABX6T5M7</accession>
<dbReference type="Proteomes" id="UP000516105">
    <property type="component" value="Chromosome"/>
</dbReference>
<dbReference type="InterPro" id="IPR051207">
    <property type="entry name" value="ComplexI_NDUFA9_subunit"/>
</dbReference>
<dbReference type="InterPro" id="IPR036291">
    <property type="entry name" value="NAD(P)-bd_dom_sf"/>
</dbReference>
<organism evidence="2 3">
    <name type="scientific">Sphingomonas sediminicola</name>
    <dbReference type="NCBI Taxonomy" id="386874"/>
    <lineage>
        <taxon>Bacteria</taxon>
        <taxon>Pseudomonadati</taxon>
        <taxon>Pseudomonadota</taxon>
        <taxon>Alphaproteobacteria</taxon>
        <taxon>Sphingomonadales</taxon>
        <taxon>Sphingomonadaceae</taxon>
        <taxon>Sphingomonas</taxon>
    </lineage>
</organism>
<feature type="domain" description="NAD(P)-binding" evidence="1">
    <location>
        <begin position="11"/>
        <end position="150"/>
    </location>
</feature>
<dbReference type="Gene3D" id="3.40.50.720">
    <property type="entry name" value="NAD(P)-binding Rossmann-like Domain"/>
    <property type="match status" value="1"/>
</dbReference>
<dbReference type="PANTHER" id="PTHR12126:SF11">
    <property type="entry name" value="NADH DEHYDROGENASE [UBIQUINONE] 1 ALPHA SUBCOMPLEX SUBUNIT 9, MITOCHONDRIAL"/>
    <property type="match status" value="1"/>
</dbReference>
<protein>
    <submittedName>
        <fullName evidence="2">Complex I NDUFA9 subunit family protein</fullName>
    </submittedName>
</protein>
<evidence type="ECO:0000259" key="1">
    <source>
        <dbReference type="Pfam" id="PF13460"/>
    </source>
</evidence>
<gene>
    <name evidence="2" type="ORF">H9L14_10870</name>
</gene>
<keyword evidence="3" id="KW-1185">Reference proteome</keyword>
<dbReference type="RefSeq" id="WP_187708110.1">
    <property type="nucleotide sequence ID" value="NZ_CP060782.1"/>
</dbReference>
<dbReference type="CDD" id="cd05271">
    <property type="entry name" value="NDUFA9_like_SDR_a"/>
    <property type="match status" value="1"/>
</dbReference>
<dbReference type="EMBL" id="CP060782">
    <property type="protein sequence ID" value="QNP45154.1"/>
    <property type="molecule type" value="Genomic_DNA"/>
</dbReference>
<dbReference type="PANTHER" id="PTHR12126">
    <property type="entry name" value="NADH-UBIQUINONE OXIDOREDUCTASE 39 KDA SUBUNIT-RELATED"/>
    <property type="match status" value="1"/>
</dbReference>
<sequence length="312" mass="33132">MLNPQLVTVFGGGGFIGRYVCEQLFEAGARVRVVTREPRHANFIQPLSQVGQFGFVRADVTNRDSVRHAIEGASAVINLTGAFSKMDAVHVAGARNIAEAAKKAGAQSLVHVSAIGADADSEAVYARTKGEGEKAVRKAFPAATIVRPSIVFGAEDKLTNRLAGMSRLPALPVIAPNCRFQPIFVEDLAKAIALAALDPKAHGAKTYELGGAQVLTMRELTVEILKAAGRDTELVNVPGPIASAISWLGFLPGAPLTRDQWLMLQHDNVAEGPGLDAFGVRPTPFAAVAPGWLGMYGGNRFARRRVNLTATF</sequence>
<dbReference type="Pfam" id="PF13460">
    <property type="entry name" value="NAD_binding_10"/>
    <property type="match status" value="1"/>
</dbReference>
<proteinExistence type="predicted"/>